<reference evidence="6" key="1">
    <citation type="journal article" date="2014" name="Int. J. Syst. Evol. Microbiol.">
        <title>Complete genome of a new Firmicutes species belonging to the dominant human colonic microbiota ('Ruminococcus bicirculans') reveals two chromosomes and a selective capacity to utilize plant glucans.</title>
        <authorList>
            <consortium name="NISC Comparative Sequencing Program"/>
            <person name="Wegmann U."/>
            <person name="Louis P."/>
            <person name="Goesmann A."/>
            <person name="Henrissat B."/>
            <person name="Duncan S.H."/>
            <person name="Flint H.J."/>
        </authorList>
    </citation>
    <scope>NUCLEOTIDE SEQUENCE</scope>
    <source>
        <strain evidence="6">VKM B-1499</strain>
    </source>
</reference>
<name>A0ABQ5TCL8_9CAUL</name>
<dbReference type="InterPro" id="IPR045851">
    <property type="entry name" value="AMP-bd_C_sf"/>
</dbReference>
<dbReference type="Pfam" id="PF01514">
    <property type="entry name" value="YscJ_FliF"/>
    <property type="match status" value="1"/>
</dbReference>
<organism evidence="6 7">
    <name type="scientific">Brevundimonas intermedia</name>
    <dbReference type="NCBI Taxonomy" id="74315"/>
    <lineage>
        <taxon>Bacteria</taxon>
        <taxon>Pseudomonadati</taxon>
        <taxon>Pseudomonadota</taxon>
        <taxon>Alphaproteobacteria</taxon>
        <taxon>Caulobacterales</taxon>
        <taxon>Caulobacteraceae</taxon>
        <taxon>Brevundimonas</taxon>
    </lineage>
</organism>
<evidence type="ECO:0000259" key="5">
    <source>
        <dbReference type="Pfam" id="PF01514"/>
    </source>
</evidence>
<feature type="region of interest" description="Disordered" evidence="3">
    <location>
        <begin position="265"/>
        <end position="284"/>
    </location>
</feature>
<protein>
    <recommendedName>
        <fullName evidence="5">Flagellar M-ring N-terminal domain-containing protein</fullName>
    </recommendedName>
</protein>
<dbReference type="InterPro" id="IPR006182">
    <property type="entry name" value="FliF_N_dom"/>
</dbReference>
<feature type="region of interest" description="Disordered" evidence="3">
    <location>
        <begin position="344"/>
        <end position="372"/>
    </location>
</feature>
<dbReference type="Gene3D" id="3.30.300.30">
    <property type="match status" value="1"/>
</dbReference>
<evidence type="ECO:0000313" key="6">
    <source>
        <dbReference type="EMBL" id="GLK50162.1"/>
    </source>
</evidence>
<keyword evidence="2 4" id="KW-0472">Membrane</keyword>
<evidence type="ECO:0000256" key="1">
    <source>
        <dbReference type="ARBA" id="ARBA00004370"/>
    </source>
</evidence>
<feature type="transmembrane region" description="Helical" evidence="4">
    <location>
        <begin position="377"/>
        <end position="398"/>
    </location>
</feature>
<keyword evidence="4" id="KW-0812">Transmembrane</keyword>
<comment type="subcellular location">
    <subcellularLocation>
        <location evidence="1">Membrane</location>
    </subcellularLocation>
</comment>
<dbReference type="PANTHER" id="PTHR30046">
    <property type="entry name" value="FLAGELLAR M-RING PROTEIN"/>
    <property type="match status" value="1"/>
</dbReference>
<evidence type="ECO:0000256" key="3">
    <source>
        <dbReference type="SAM" id="MobiDB-lite"/>
    </source>
</evidence>
<evidence type="ECO:0000256" key="2">
    <source>
        <dbReference type="ARBA" id="ARBA00023136"/>
    </source>
</evidence>
<dbReference type="Proteomes" id="UP001143509">
    <property type="component" value="Unassembled WGS sequence"/>
</dbReference>
<dbReference type="EMBL" id="BSFD01000011">
    <property type="protein sequence ID" value="GLK50162.1"/>
    <property type="molecule type" value="Genomic_DNA"/>
</dbReference>
<sequence>MSLLQRLRGLSPVFQIALAVGVALALAAGLVVAYLTLRPRYEVLFRDLRPADAATILAQLEKDKTPHRVADGGTAILAPEDQVDEIRLAILGADLPLKGTVGFELFNKSDMGLTEFAQRINYQRALQGELSRTIMTMDAIDSARVHLTLSEPSVFRADRKPAKASVALAPRRGRVLTADTVAGVRRLVAAAVPELDAAAVVVVDATGAAIAGDEATAINPSEAAASPVLAQTRAIEAYYTAALRRALAPLYPGVQVSVIAPADQWAPGLDGESQRRSSLSDWSPQSRGFRLQVSTAAPTGLSDAQREDVARVVVETIGWSQALGDTLMFPDWRSLRLQDASASERRAAGPAAEVSRPVVEPSTPAGASGPRPGADGLMTALVSAAIALVLLTAGAFVWRRGRPRRLSEAEREAYVRRLQRLLDAEPDHG</sequence>
<accession>A0ABQ5TCL8</accession>
<dbReference type="RefSeq" id="WP_271166315.1">
    <property type="nucleotide sequence ID" value="NZ_BSFD01000011.1"/>
</dbReference>
<evidence type="ECO:0000313" key="7">
    <source>
        <dbReference type="Proteomes" id="UP001143509"/>
    </source>
</evidence>
<proteinExistence type="predicted"/>
<dbReference type="PRINTS" id="PR01009">
    <property type="entry name" value="FLGMRINGFLIF"/>
</dbReference>
<keyword evidence="7" id="KW-1185">Reference proteome</keyword>
<feature type="domain" description="Flagellar M-ring N-terminal" evidence="5">
    <location>
        <begin position="38"/>
        <end position="209"/>
    </location>
</feature>
<dbReference type="PANTHER" id="PTHR30046:SF0">
    <property type="entry name" value="FLAGELLAR M-RING PROTEIN"/>
    <property type="match status" value="1"/>
</dbReference>
<dbReference type="InterPro" id="IPR000067">
    <property type="entry name" value="FlgMring_FliF"/>
</dbReference>
<comment type="caution">
    <text evidence="6">The sequence shown here is derived from an EMBL/GenBank/DDBJ whole genome shotgun (WGS) entry which is preliminary data.</text>
</comment>
<reference evidence="6" key="2">
    <citation type="submission" date="2023-01" db="EMBL/GenBank/DDBJ databases">
        <authorList>
            <person name="Sun Q."/>
            <person name="Evtushenko L."/>
        </authorList>
    </citation>
    <scope>NUCLEOTIDE SEQUENCE</scope>
    <source>
        <strain evidence="6">VKM B-1499</strain>
    </source>
</reference>
<keyword evidence="4" id="KW-1133">Transmembrane helix</keyword>
<dbReference type="InterPro" id="IPR043427">
    <property type="entry name" value="YscJ/FliF"/>
</dbReference>
<evidence type="ECO:0000256" key="4">
    <source>
        <dbReference type="SAM" id="Phobius"/>
    </source>
</evidence>
<gene>
    <name evidence="6" type="ORF">GCM10017620_31360</name>
</gene>
<feature type="transmembrane region" description="Helical" evidence="4">
    <location>
        <begin position="12"/>
        <end position="37"/>
    </location>
</feature>
<dbReference type="NCBIfam" id="TIGR00206">
    <property type="entry name" value="fliF"/>
    <property type="match status" value="1"/>
</dbReference>